<reference evidence="1" key="1">
    <citation type="journal article" date="2024" name="Antonie Van Leeuwenhoek">
        <title>Isoptericola haloaureus sp. nov., a dimorphic actinobacterium isolated from mangrove sediments of southeast India, implicating biosaline agricultural significance through nitrogen fixation and salt tolerance genes.</title>
        <authorList>
            <person name="Prathaban M."/>
            <person name="Prathiviraj R."/>
            <person name="Ravichandran M."/>
            <person name="Natarajan S.D."/>
            <person name="Sobanaa M."/>
            <person name="Hari Krishna Kumar S."/>
            <person name="Chandrasekar V."/>
            <person name="Selvin J."/>
        </authorList>
    </citation>
    <scope>NUCLEOTIDE SEQUENCE</scope>
    <source>
        <strain evidence="1">MP1014</strain>
    </source>
</reference>
<reference evidence="1" key="2">
    <citation type="submission" date="2024-02" db="EMBL/GenBank/DDBJ databases">
        <authorList>
            <person name="Prathaban M."/>
            <person name="Mythili R."/>
            <person name="Sharmila Devi N."/>
            <person name="Sobanaa M."/>
            <person name="Prathiviraj R."/>
            <person name="Selvin J."/>
        </authorList>
    </citation>
    <scope>NUCLEOTIDE SEQUENCE</scope>
    <source>
        <strain evidence="1">MP1014</strain>
    </source>
</reference>
<dbReference type="Proteomes" id="UP001310387">
    <property type="component" value="Unassembled WGS sequence"/>
</dbReference>
<evidence type="ECO:0000313" key="2">
    <source>
        <dbReference type="Proteomes" id="UP001310387"/>
    </source>
</evidence>
<evidence type="ECO:0000313" key="1">
    <source>
        <dbReference type="EMBL" id="MEG3614638.1"/>
    </source>
</evidence>
<accession>A0ABU7Z5F9</accession>
<sequence>MRTQRNRGLPFARRCDSCDAAAVGTVTFIAVDREHRYAVCLDCATDALTHPARHVRVRFTVARTGAEVTRGVSGGAA</sequence>
<dbReference type="EMBL" id="JBAGLP010000116">
    <property type="protein sequence ID" value="MEG3614638.1"/>
    <property type="molecule type" value="Genomic_DNA"/>
</dbReference>
<name>A0ABU7Z5F9_9MICO</name>
<comment type="caution">
    <text evidence="1">The sequence shown here is derived from an EMBL/GenBank/DDBJ whole genome shotgun (WGS) entry which is preliminary data.</text>
</comment>
<dbReference type="RefSeq" id="WP_332901401.1">
    <property type="nucleotide sequence ID" value="NZ_JBAGLP010000116.1"/>
</dbReference>
<gene>
    <name evidence="1" type="ORF">V5O49_05815</name>
</gene>
<keyword evidence="2" id="KW-1185">Reference proteome</keyword>
<organism evidence="1 2">
    <name type="scientific">Isoptericola haloaureus</name>
    <dbReference type="NCBI Taxonomy" id="1542902"/>
    <lineage>
        <taxon>Bacteria</taxon>
        <taxon>Bacillati</taxon>
        <taxon>Actinomycetota</taxon>
        <taxon>Actinomycetes</taxon>
        <taxon>Micrococcales</taxon>
        <taxon>Promicromonosporaceae</taxon>
        <taxon>Isoptericola</taxon>
    </lineage>
</organism>
<proteinExistence type="predicted"/>
<protein>
    <submittedName>
        <fullName evidence="1">Uncharacterized protein</fullName>
    </submittedName>
</protein>